<protein>
    <recommendedName>
        <fullName evidence="6">WxL domain-containing protein</fullName>
    </recommendedName>
</protein>
<organism evidence="4 5">
    <name type="scientific">Enterococcus termitis</name>
    <dbReference type="NCBI Taxonomy" id="332950"/>
    <lineage>
        <taxon>Bacteria</taxon>
        <taxon>Bacillati</taxon>
        <taxon>Bacillota</taxon>
        <taxon>Bacilli</taxon>
        <taxon>Lactobacillales</taxon>
        <taxon>Enterococcaceae</taxon>
        <taxon>Enterococcus</taxon>
    </lineage>
</organism>
<dbReference type="InterPro" id="IPR032675">
    <property type="entry name" value="LRR_dom_sf"/>
</dbReference>
<evidence type="ECO:0000313" key="4">
    <source>
        <dbReference type="EMBL" id="OEG13099.1"/>
    </source>
</evidence>
<dbReference type="Pfam" id="PF00560">
    <property type="entry name" value="LRR_1"/>
    <property type="match status" value="2"/>
</dbReference>
<dbReference type="PATRIC" id="fig|332950.4.peg.2275"/>
<comment type="caution">
    <text evidence="4">The sequence shown here is derived from an EMBL/GenBank/DDBJ whole genome shotgun (WGS) entry which is preliminary data.</text>
</comment>
<keyword evidence="2" id="KW-0677">Repeat</keyword>
<name>A0A1E5GK92_9ENTE</name>
<gene>
    <name evidence="4" type="ORF">BCR25_06305</name>
</gene>
<reference evidence="5" key="1">
    <citation type="submission" date="2016-09" db="EMBL/GenBank/DDBJ databases">
        <authorList>
            <person name="Gulvik C.A."/>
        </authorList>
    </citation>
    <scope>NUCLEOTIDE SEQUENCE [LARGE SCALE GENOMIC DNA]</scope>
    <source>
        <strain evidence="5">LMG 8895</strain>
    </source>
</reference>
<accession>A0A1E5GK92</accession>
<dbReference type="FunFam" id="3.80.10.10:FF:000041">
    <property type="entry name" value="LRR receptor-like serine/threonine-protein kinase ERECTA"/>
    <property type="match status" value="1"/>
</dbReference>
<keyword evidence="3" id="KW-0732">Signal</keyword>
<dbReference type="InterPro" id="IPR053213">
    <property type="entry name" value="RLP29"/>
</dbReference>
<dbReference type="SUPFAM" id="SSF52058">
    <property type="entry name" value="L domain-like"/>
    <property type="match status" value="1"/>
</dbReference>
<sequence>MRKKENYFLVFLILSILFMFNLKAEAATDSDYLLKFDKNGTIISGKPLPIDRPYVILEQRGSNEQFAKSIEIHKPGGSIDFIRKDRPTDTYYRYPLSYGDRIILRGLGTLENREVGLEITSEAREVPSDRNLYALFFEESTQNFYWKLPKIDSMTGGPLNNKNILKFRPVYTDKATIEGITTPAYFDFPINYTNRHVSAVGSINTKDITRLTFDTSNYENTNFSYRATDELLVASSGISLNGHVIVGNEQAISIRQVESGYQPGETTVGQSSALSIFQRTSKIPFTPEYNTPLIYGFDSPNSPPEFSANFEVIQSLPLTFDTYYPDQLDIFLDDTENSIKDLKESSFSILDQEGKDVTKQLDVTLTSVNESPNSGTKKFKLSLTKNDLIFLKGNYITIKLKLKSFNLENLKNHYNATTKKYEIPMSTYNERVVGTVRKKSGSNSAIAMITPFLTGEPVPTEVEQDTDSTSLDPINLVKNVYSSTPDDVVLFNVEKKVFRTLGSDTLKVTLSSKNNPSMTFVVTVPITVVNNPIMPEYFDNEEWLINEINNQLKPKQIGKDVYMKDLQKITAISLAPAWLGYTGQHIPPRIDALQNLTELSLRSTKLEGQLPPELGNLTKLTKLQINGNIFTGSIPNTITNLKELTLLDLEKNVGLTGTLPVGLNNLPKLVQLQIGGNMLVGSLPEFKQTFTNFDIRDSQLTVNTDGIPTFMANSTDAQRRNSFVTSTASLKLSGISNFVATSNGMKIKPFDSKNSGYFDLHIKNSTNARVDLYAGHTFKIVNQNTGLVLYDGPANPAVEITTNIGDNFKVILDDAVNNPNNVFTIEGMVREYKLEKFPKAFTLNMKLDDFTDQVLSISGADDLSIFDNRIDGKWQLKVKPSELKSRTKTLLGNYSYKTKTGSTIDIPIIDSFKTIASGNSDPIAGTINISNDWDAQNGLFYKQTNRHNYKDVYAGTLEWQIVDGPSE</sequence>
<dbReference type="InterPro" id="IPR001611">
    <property type="entry name" value="Leu-rich_rpt"/>
</dbReference>
<dbReference type="EMBL" id="MIJY01000023">
    <property type="protein sequence ID" value="OEG13099.1"/>
    <property type="molecule type" value="Genomic_DNA"/>
</dbReference>
<evidence type="ECO:0000256" key="3">
    <source>
        <dbReference type="SAM" id="SignalP"/>
    </source>
</evidence>
<dbReference type="OrthoDB" id="2190536at2"/>
<feature type="signal peptide" evidence="3">
    <location>
        <begin position="1"/>
        <end position="26"/>
    </location>
</feature>
<evidence type="ECO:0000256" key="2">
    <source>
        <dbReference type="ARBA" id="ARBA00022737"/>
    </source>
</evidence>
<dbReference type="Proteomes" id="UP000095094">
    <property type="component" value="Unassembled WGS sequence"/>
</dbReference>
<dbReference type="PANTHER" id="PTHR48009:SF16">
    <property type="entry name" value="LEUCINE-RICH REPEAT-CONTAINING N-TERMINAL PLANT-TYPE DOMAIN-CONTAINING PROTEIN"/>
    <property type="match status" value="1"/>
</dbReference>
<evidence type="ECO:0008006" key="6">
    <source>
        <dbReference type="Google" id="ProtNLM"/>
    </source>
</evidence>
<dbReference type="PANTHER" id="PTHR48009">
    <property type="entry name" value="LEUCINE-RICH REPEAT (LRR) FAMILY PROTEIN"/>
    <property type="match status" value="1"/>
</dbReference>
<keyword evidence="5" id="KW-1185">Reference proteome</keyword>
<dbReference type="RefSeq" id="WP_069663797.1">
    <property type="nucleotide sequence ID" value="NZ_JBHUJJ010000001.1"/>
</dbReference>
<proteinExistence type="predicted"/>
<feature type="chain" id="PRO_5009177529" description="WxL domain-containing protein" evidence="3">
    <location>
        <begin position="27"/>
        <end position="967"/>
    </location>
</feature>
<evidence type="ECO:0000313" key="5">
    <source>
        <dbReference type="Proteomes" id="UP000095094"/>
    </source>
</evidence>
<dbReference type="AlphaFoldDB" id="A0A1E5GK92"/>
<keyword evidence="1" id="KW-0433">Leucine-rich repeat</keyword>
<evidence type="ECO:0000256" key="1">
    <source>
        <dbReference type="ARBA" id="ARBA00022614"/>
    </source>
</evidence>
<dbReference type="Gene3D" id="3.80.10.10">
    <property type="entry name" value="Ribonuclease Inhibitor"/>
    <property type="match status" value="1"/>
</dbReference>